<dbReference type="AlphaFoldDB" id="A0A645BKQ9"/>
<sequence length="113" mass="12840">MKKLLFIFAIILGLSSCSNRQYMTYSAGKDNVSYILLIAQGDKLENVVVNVDDKSHTVEKVFKAKAARRTVPVVVTPGKHKVSVFYQNEMLYSGEIYVGLQETKKIDIKYYIK</sequence>
<evidence type="ECO:0000313" key="1">
    <source>
        <dbReference type="EMBL" id="MPM63813.1"/>
    </source>
</evidence>
<name>A0A645BKQ9_9ZZZZ</name>
<organism evidence="1">
    <name type="scientific">bioreactor metagenome</name>
    <dbReference type="NCBI Taxonomy" id="1076179"/>
    <lineage>
        <taxon>unclassified sequences</taxon>
        <taxon>metagenomes</taxon>
        <taxon>ecological metagenomes</taxon>
    </lineage>
</organism>
<comment type="caution">
    <text evidence="1">The sequence shown here is derived from an EMBL/GenBank/DDBJ whole genome shotgun (WGS) entry which is preliminary data.</text>
</comment>
<reference evidence="1" key="1">
    <citation type="submission" date="2019-08" db="EMBL/GenBank/DDBJ databases">
        <authorList>
            <person name="Kucharzyk K."/>
            <person name="Murdoch R.W."/>
            <person name="Higgins S."/>
            <person name="Loffler F."/>
        </authorList>
    </citation>
    <scope>NUCLEOTIDE SEQUENCE</scope>
</reference>
<gene>
    <name evidence="1" type="ORF">SDC9_110697</name>
</gene>
<dbReference type="EMBL" id="VSSQ01019617">
    <property type="protein sequence ID" value="MPM63813.1"/>
    <property type="molecule type" value="Genomic_DNA"/>
</dbReference>
<protein>
    <recommendedName>
        <fullName evidence="2">Lipoprotein</fullName>
    </recommendedName>
</protein>
<accession>A0A645BKQ9</accession>
<evidence type="ECO:0008006" key="2">
    <source>
        <dbReference type="Google" id="ProtNLM"/>
    </source>
</evidence>
<proteinExistence type="predicted"/>
<dbReference type="PROSITE" id="PS51257">
    <property type="entry name" value="PROKAR_LIPOPROTEIN"/>
    <property type="match status" value="1"/>
</dbReference>